<protein>
    <submittedName>
        <fullName evidence="1">Uncharacterized protein</fullName>
    </submittedName>
</protein>
<keyword evidence="2" id="KW-1185">Reference proteome</keyword>
<organism evidence="1 2">
    <name type="scientific">Cichorium intybus</name>
    <name type="common">Chicory</name>
    <dbReference type="NCBI Taxonomy" id="13427"/>
    <lineage>
        <taxon>Eukaryota</taxon>
        <taxon>Viridiplantae</taxon>
        <taxon>Streptophyta</taxon>
        <taxon>Embryophyta</taxon>
        <taxon>Tracheophyta</taxon>
        <taxon>Spermatophyta</taxon>
        <taxon>Magnoliopsida</taxon>
        <taxon>eudicotyledons</taxon>
        <taxon>Gunneridae</taxon>
        <taxon>Pentapetalae</taxon>
        <taxon>asterids</taxon>
        <taxon>campanulids</taxon>
        <taxon>Asterales</taxon>
        <taxon>Asteraceae</taxon>
        <taxon>Cichorioideae</taxon>
        <taxon>Cichorieae</taxon>
        <taxon>Cichoriinae</taxon>
        <taxon>Cichorium</taxon>
    </lineage>
</organism>
<accession>A0ACB9BR49</accession>
<name>A0ACB9BR49_CICIN</name>
<sequence>MLSPSSTVSTVSTPSPQMFLLLLVDTSSDHNLHHTEQPPPTLFSPSAVTITILPLQSHTTSPAHIDASSSHGCKPFPKPNKLKSLVWGYLYEVIHLLHPTTTDNCFLCLFASSKIHNHHCLPHHILKPLRIPPILTWSYGELWSDLKLRKLGTEVGHG</sequence>
<reference evidence="2" key="1">
    <citation type="journal article" date="2022" name="Mol. Ecol. Resour.">
        <title>The genomes of chicory, endive, great burdock and yacon provide insights into Asteraceae palaeo-polyploidization history and plant inulin production.</title>
        <authorList>
            <person name="Fan W."/>
            <person name="Wang S."/>
            <person name="Wang H."/>
            <person name="Wang A."/>
            <person name="Jiang F."/>
            <person name="Liu H."/>
            <person name="Zhao H."/>
            <person name="Xu D."/>
            <person name="Zhang Y."/>
        </authorList>
    </citation>
    <scope>NUCLEOTIDE SEQUENCE [LARGE SCALE GENOMIC DNA]</scope>
    <source>
        <strain evidence="2">cv. Punajuju</strain>
    </source>
</reference>
<proteinExistence type="predicted"/>
<gene>
    <name evidence="1" type="ORF">L2E82_36297</name>
</gene>
<reference evidence="1 2" key="2">
    <citation type="journal article" date="2022" name="Mol. Ecol. Resour.">
        <title>The genomes of chicory, endive, great burdock and yacon provide insights into Asteraceae paleo-polyploidization history and plant inulin production.</title>
        <authorList>
            <person name="Fan W."/>
            <person name="Wang S."/>
            <person name="Wang H."/>
            <person name="Wang A."/>
            <person name="Jiang F."/>
            <person name="Liu H."/>
            <person name="Zhao H."/>
            <person name="Xu D."/>
            <person name="Zhang Y."/>
        </authorList>
    </citation>
    <scope>NUCLEOTIDE SEQUENCE [LARGE SCALE GENOMIC DNA]</scope>
    <source>
        <strain evidence="2">cv. Punajuju</strain>
        <tissue evidence="1">Leaves</tissue>
    </source>
</reference>
<evidence type="ECO:0000313" key="1">
    <source>
        <dbReference type="EMBL" id="KAI3724516.1"/>
    </source>
</evidence>
<dbReference type="Proteomes" id="UP001055811">
    <property type="component" value="Linkage Group LG06"/>
</dbReference>
<dbReference type="EMBL" id="CM042014">
    <property type="protein sequence ID" value="KAI3724516.1"/>
    <property type="molecule type" value="Genomic_DNA"/>
</dbReference>
<comment type="caution">
    <text evidence="1">The sequence shown here is derived from an EMBL/GenBank/DDBJ whole genome shotgun (WGS) entry which is preliminary data.</text>
</comment>
<evidence type="ECO:0000313" key="2">
    <source>
        <dbReference type="Proteomes" id="UP001055811"/>
    </source>
</evidence>